<dbReference type="PANTHER" id="PTHR46771">
    <property type="entry name" value="DETERIN"/>
    <property type="match status" value="1"/>
</dbReference>
<protein>
    <recommendedName>
        <fullName evidence="6">Inhibitor of apoptosis repeat-containing protein</fullName>
    </recommendedName>
</protein>
<evidence type="ECO:0000256" key="2">
    <source>
        <dbReference type="ARBA" id="ARBA00022833"/>
    </source>
</evidence>
<feature type="compositionally biased region" description="Low complexity" evidence="3">
    <location>
        <begin position="220"/>
        <end position="231"/>
    </location>
</feature>
<evidence type="ECO:0000256" key="3">
    <source>
        <dbReference type="SAM" id="MobiDB-lite"/>
    </source>
</evidence>
<dbReference type="Proteomes" id="UP001140510">
    <property type="component" value="Unassembled WGS sequence"/>
</dbReference>
<dbReference type="PROSITE" id="PS50143">
    <property type="entry name" value="BIR_REPEAT_2"/>
    <property type="match status" value="2"/>
</dbReference>
<dbReference type="SMART" id="SM00238">
    <property type="entry name" value="BIR"/>
    <property type="match status" value="2"/>
</dbReference>
<name>A0A9W8YZ16_9PLEO</name>
<keyword evidence="1" id="KW-0479">Metal-binding</keyword>
<dbReference type="SUPFAM" id="SSF57924">
    <property type="entry name" value="Inhibitor of apoptosis (IAP) repeat"/>
    <property type="match status" value="2"/>
</dbReference>
<comment type="caution">
    <text evidence="4">The sequence shown here is derived from an EMBL/GenBank/DDBJ whole genome shotgun (WGS) entry which is preliminary data.</text>
</comment>
<evidence type="ECO:0008006" key="6">
    <source>
        <dbReference type="Google" id="ProtNLM"/>
    </source>
</evidence>
<dbReference type="GO" id="GO:0046872">
    <property type="term" value="F:metal ion binding"/>
    <property type="evidence" value="ECO:0007669"/>
    <property type="project" value="UniProtKB-KW"/>
</dbReference>
<feature type="region of interest" description="Disordered" evidence="3">
    <location>
        <begin position="207"/>
        <end position="479"/>
    </location>
</feature>
<dbReference type="Gene3D" id="1.10.1170.10">
    <property type="entry name" value="Inhibitor Of Apoptosis Protein (2mihbC-IAP-1), Chain A"/>
    <property type="match status" value="2"/>
</dbReference>
<evidence type="ECO:0000313" key="4">
    <source>
        <dbReference type="EMBL" id="KAJ4395442.1"/>
    </source>
</evidence>
<sequence length="615" mass="66616">MATSLASLQARIDTFTAPASKSRRTSSKTKKAPSKSKNAWPLALPSAHDLAFAGFVWKPTTTSPDNVQCFSCHCQLDGWEENDVPAYEHLTHSPNCGFAVVTCIRLRTGDPGRSEDDPTSDAMMQARRDTFEHGWPLDSSAGYPSIEQLVEAGWYYDPTLDTPDGATCAYCSLSLDAWDIGDDPMEEHRRRAPECLFFALKELYNPPPKAAPKKGKRASSRASTASTASKTTRGKKRASEQIDDSISSVIEKPTRGKKRISDATDLTIEDVKPKATRGRKRASTQVDDSIVSVVEKPTRGGRKRASTAIDTTMDSIIDKPTRGGKKKASATIDNTLDDTVDSVAAKTTRSRKKTAETVDTTVDDVAVEPSPALEPEPEPEPAPIPLTKTKAKKAAPKAKRASSASTATKVTRGKKRTSDQAENTEFSQTSPKRSRQSSVSSFPDSLLAGTPKRTPTELAEPEDEEPAHREPEAQDAEEDISSLPASLLIGTPKQAPARPKTPEAEEAQHVQTWDPIDIDAFFGNTAEGVAAFMNDIVIDAGLDAIVPAGTSDKELAAAVYAGLTEAEKKMTIEQWVLYNAKRGEEKLRQACEKQILAFDAEAKKARAAIEAIPTY</sequence>
<dbReference type="PANTHER" id="PTHR46771:SF5">
    <property type="entry name" value="DETERIN"/>
    <property type="match status" value="1"/>
</dbReference>
<organism evidence="4 5">
    <name type="scientific">Didymella pomorum</name>
    <dbReference type="NCBI Taxonomy" id="749634"/>
    <lineage>
        <taxon>Eukaryota</taxon>
        <taxon>Fungi</taxon>
        <taxon>Dikarya</taxon>
        <taxon>Ascomycota</taxon>
        <taxon>Pezizomycotina</taxon>
        <taxon>Dothideomycetes</taxon>
        <taxon>Pleosporomycetidae</taxon>
        <taxon>Pleosporales</taxon>
        <taxon>Pleosporineae</taxon>
        <taxon>Didymellaceae</taxon>
        <taxon>Didymella</taxon>
    </lineage>
</organism>
<dbReference type="AlphaFoldDB" id="A0A9W8YZ16"/>
<feature type="region of interest" description="Disordered" evidence="3">
    <location>
        <begin position="16"/>
        <end position="39"/>
    </location>
</feature>
<reference evidence="4" key="1">
    <citation type="submission" date="2022-10" db="EMBL/GenBank/DDBJ databases">
        <title>Tapping the CABI collections for fungal endophytes: first genome assemblies for Collariella, Neodidymelliopsis, Ascochyta clinopodiicola, Didymella pomorum, Didymosphaeria variabile, Neocosmospora piperis and Neocucurbitaria cava.</title>
        <authorList>
            <person name="Hill R."/>
        </authorList>
    </citation>
    <scope>NUCLEOTIDE SEQUENCE</scope>
    <source>
        <strain evidence="4">IMI 355091</strain>
    </source>
</reference>
<dbReference type="InterPro" id="IPR051190">
    <property type="entry name" value="Baculoviral_IAP"/>
</dbReference>
<accession>A0A9W8YZ16</accession>
<proteinExistence type="predicted"/>
<gene>
    <name evidence="4" type="ORF">N0V91_010841</name>
</gene>
<feature type="compositionally biased region" description="Basic residues" evidence="3">
    <location>
        <begin position="21"/>
        <end position="34"/>
    </location>
</feature>
<dbReference type="OrthoDB" id="2196114at2759"/>
<feature type="compositionally biased region" description="Low complexity" evidence="3">
    <location>
        <begin position="436"/>
        <end position="445"/>
    </location>
</feature>
<dbReference type="Pfam" id="PF00653">
    <property type="entry name" value="BIR"/>
    <property type="match status" value="2"/>
</dbReference>
<feature type="compositionally biased region" description="Polar residues" evidence="3">
    <location>
        <begin position="420"/>
        <end position="429"/>
    </location>
</feature>
<dbReference type="CDD" id="cd00022">
    <property type="entry name" value="BIR"/>
    <property type="match status" value="2"/>
</dbReference>
<dbReference type="InterPro" id="IPR001370">
    <property type="entry name" value="BIR_rpt"/>
</dbReference>
<keyword evidence="2" id="KW-0862">Zinc</keyword>
<keyword evidence="5" id="KW-1185">Reference proteome</keyword>
<evidence type="ECO:0000256" key="1">
    <source>
        <dbReference type="ARBA" id="ARBA00022723"/>
    </source>
</evidence>
<evidence type="ECO:0000313" key="5">
    <source>
        <dbReference type="Proteomes" id="UP001140510"/>
    </source>
</evidence>
<dbReference type="EMBL" id="JAPEVA010000158">
    <property type="protein sequence ID" value="KAJ4395442.1"/>
    <property type="molecule type" value="Genomic_DNA"/>
</dbReference>
<feature type="compositionally biased region" description="Basic residues" evidence="3">
    <location>
        <begin position="389"/>
        <end position="400"/>
    </location>
</feature>